<sequence length="146" mass="17710">MFRNRKRQKGFIMIITLIISSMIIGVLLCCFKLEIMRKEYIISTMKSQLRIDPYEEYRVHLLTKLNKHIRENIKAWNDEDVHNLLLNLKADKVYYGNSFVQYNLKDKEILLSLYTKEGPGRMEYYKYKVDQKEKNRVIFYLVKMKN</sequence>
<evidence type="ECO:0000313" key="2">
    <source>
        <dbReference type="EMBL" id="QGU95138.1"/>
    </source>
</evidence>
<gene>
    <name evidence="2" type="ORF">GOM49_08570</name>
</gene>
<dbReference type="Proteomes" id="UP000422764">
    <property type="component" value="Chromosome"/>
</dbReference>
<keyword evidence="3" id="KW-1185">Reference proteome</keyword>
<dbReference type="EMBL" id="CP046522">
    <property type="protein sequence ID" value="QGU95138.1"/>
    <property type="molecule type" value="Genomic_DNA"/>
</dbReference>
<reference evidence="2 3" key="1">
    <citation type="submission" date="2019-12" db="EMBL/GenBank/DDBJ databases">
        <title>Genome sequenceing of Clostridium bovifaecis.</title>
        <authorList>
            <person name="Yao Y."/>
        </authorList>
    </citation>
    <scope>NUCLEOTIDE SEQUENCE [LARGE SCALE GENOMIC DNA]</scope>
    <source>
        <strain evidence="2 3">BXX</strain>
    </source>
</reference>
<organism evidence="2 3">
    <name type="scientific">Clostridium bovifaecis</name>
    <dbReference type="NCBI Taxonomy" id="2184719"/>
    <lineage>
        <taxon>Bacteria</taxon>
        <taxon>Bacillati</taxon>
        <taxon>Bacillota</taxon>
        <taxon>Clostridia</taxon>
        <taxon>Eubacteriales</taxon>
        <taxon>Clostridiaceae</taxon>
        <taxon>Clostridium</taxon>
    </lineage>
</organism>
<keyword evidence="1" id="KW-1133">Transmembrane helix</keyword>
<name>A0A6I6F423_9CLOT</name>
<feature type="transmembrane region" description="Helical" evidence="1">
    <location>
        <begin position="12"/>
        <end position="31"/>
    </location>
</feature>
<dbReference type="AlphaFoldDB" id="A0A6I6F423"/>
<accession>A0A6I6F423</accession>
<evidence type="ECO:0000256" key="1">
    <source>
        <dbReference type="SAM" id="Phobius"/>
    </source>
</evidence>
<proteinExistence type="predicted"/>
<protein>
    <submittedName>
        <fullName evidence="2">Uncharacterized protein</fullName>
    </submittedName>
</protein>
<evidence type="ECO:0000313" key="3">
    <source>
        <dbReference type="Proteomes" id="UP000422764"/>
    </source>
</evidence>
<keyword evidence="1" id="KW-0472">Membrane</keyword>
<keyword evidence="1" id="KW-0812">Transmembrane</keyword>